<evidence type="ECO:0000313" key="2">
    <source>
        <dbReference type="Proteomes" id="UP001287356"/>
    </source>
</evidence>
<gene>
    <name evidence="1" type="ORF">B0T24DRAFT_535142</name>
</gene>
<name>A0AAE0JYJ1_9PEZI</name>
<evidence type="ECO:0000313" key="1">
    <source>
        <dbReference type="EMBL" id="KAK3366714.1"/>
    </source>
</evidence>
<dbReference type="EMBL" id="JAULSN010000007">
    <property type="protein sequence ID" value="KAK3366714.1"/>
    <property type="molecule type" value="Genomic_DNA"/>
</dbReference>
<reference evidence="1" key="2">
    <citation type="submission" date="2023-06" db="EMBL/GenBank/DDBJ databases">
        <authorList>
            <consortium name="Lawrence Berkeley National Laboratory"/>
            <person name="Haridas S."/>
            <person name="Hensen N."/>
            <person name="Bonometti L."/>
            <person name="Westerberg I."/>
            <person name="Brannstrom I.O."/>
            <person name="Guillou S."/>
            <person name="Cros-Aarteil S."/>
            <person name="Calhoun S."/>
            <person name="Kuo A."/>
            <person name="Mondo S."/>
            <person name="Pangilinan J."/>
            <person name="Riley R."/>
            <person name="Labutti K."/>
            <person name="Andreopoulos B."/>
            <person name="Lipzen A."/>
            <person name="Chen C."/>
            <person name="Yanf M."/>
            <person name="Daum C."/>
            <person name="Ng V."/>
            <person name="Clum A."/>
            <person name="Steindorff A."/>
            <person name="Ohm R."/>
            <person name="Martin F."/>
            <person name="Silar P."/>
            <person name="Natvig D."/>
            <person name="Lalanne C."/>
            <person name="Gautier V."/>
            <person name="Ament-Velasquez S.L."/>
            <person name="Kruys A."/>
            <person name="Hutchinson M.I."/>
            <person name="Powell A.J."/>
            <person name="Barry K."/>
            <person name="Miller A.N."/>
            <person name="Grigoriev I.V."/>
            <person name="Debuchy R."/>
            <person name="Gladieux P."/>
            <person name="Thoren M.H."/>
            <person name="Johannesson H."/>
        </authorList>
    </citation>
    <scope>NUCLEOTIDE SEQUENCE</scope>
    <source>
        <strain evidence="1">CBS 958.72</strain>
    </source>
</reference>
<accession>A0AAE0JYJ1</accession>
<organism evidence="1 2">
    <name type="scientific">Lasiosphaeria ovina</name>
    <dbReference type="NCBI Taxonomy" id="92902"/>
    <lineage>
        <taxon>Eukaryota</taxon>
        <taxon>Fungi</taxon>
        <taxon>Dikarya</taxon>
        <taxon>Ascomycota</taxon>
        <taxon>Pezizomycotina</taxon>
        <taxon>Sordariomycetes</taxon>
        <taxon>Sordariomycetidae</taxon>
        <taxon>Sordariales</taxon>
        <taxon>Lasiosphaeriaceae</taxon>
        <taxon>Lasiosphaeria</taxon>
    </lineage>
</organism>
<sequence>MDTQLDAITIRDILVPLKKNLLRLLKKKILSRKNEYCQAYYHACKTVLVYFHFAAGGAAPLSLLEEWSDKERSKVNEHQIKYMRDIEDQVSRQDAQLRGLKDGPMYETEMYWCHQLLFAGWKADMPHAGKFLFLEFTEKDFLVT</sequence>
<reference evidence="1" key="1">
    <citation type="journal article" date="2023" name="Mol. Phylogenet. Evol.">
        <title>Genome-scale phylogeny and comparative genomics of the fungal order Sordariales.</title>
        <authorList>
            <person name="Hensen N."/>
            <person name="Bonometti L."/>
            <person name="Westerberg I."/>
            <person name="Brannstrom I.O."/>
            <person name="Guillou S."/>
            <person name="Cros-Aarteil S."/>
            <person name="Calhoun S."/>
            <person name="Haridas S."/>
            <person name="Kuo A."/>
            <person name="Mondo S."/>
            <person name="Pangilinan J."/>
            <person name="Riley R."/>
            <person name="LaButti K."/>
            <person name="Andreopoulos B."/>
            <person name="Lipzen A."/>
            <person name="Chen C."/>
            <person name="Yan M."/>
            <person name="Daum C."/>
            <person name="Ng V."/>
            <person name="Clum A."/>
            <person name="Steindorff A."/>
            <person name="Ohm R.A."/>
            <person name="Martin F."/>
            <person name="Silar P."/>
            <person name="Natvig D.O."/>
            <person name="Lalanne C."/>
            <person name="Gautier V."/>
            <person name="Ament-Velasquez S.L."/>
            <person name="Kruys A."/>
            <person name="Hutchinson M.I."/>
            <person name="Powell A.J."/>
            <person name="Barry K."/>
            <person name="Miller A.N."/>
            <person name="Grigoriev I.V."/>
            <person name="Debuchy R."/>
            <person name="Gladieux P."/>
            <person name="Hiltunen Thoren M."/>
            <person name="Johannesson H."/>
        </authorList>
    </citation>
    <scope>NUCLEOTIDE SEQUENCE</scope>
    <source>
        <strain evidence="1">CBS 958.72</strain>
    </source>
</reference>
<dbReference type="Proteomes" id="UP001287356">
    <property type="component" value="Unassembled WGS sequence"/>
</dbReference>
<keyword evidence="2" id="KW-1185">Reference proteome</keyword>
<comment type="caution">
    <text evidence="1">The sequence shown here is derived from an EMBL/GenBank/DDBJ whole genome shotgun (WGS) entry which is preliminary data.</text>
</comment>
<proteinExistence type="predicted"/>
<dbReference type="AlphaFoldDB" id="A0AAE0JYJ1"/>
<protein>
    <submittedName>
        <fullName evidence="1">Uncharacterized protein</fullName>
    </submittedName>
</protein>